<dbReference type="PANTHER" id="PTHR13448">
    <property type="entry name" value="TRANSMEMBRANE PROTEIN 214"/>
    <property type="match status" value="1"/>
</dbReference>
<dbReference type="InterPro" id="IPR019308">
    <property type="entry name" value="TMEM214"/>
</dbReference>
<comment type="caution">
    <text evidence="2">The sequence shown here is derived from an EMBL/GenBank/DDBJ whole genome shotgun (WGS) entry which is preliminary data.</text>
</comment>
<organism evidence="2 3">
    <name type="scientific">Brassica napus</name>
    <name type="common">Rape</name>
    <dbReference type="NCBI Taxonomy" id="3708"/>
    <lineage>
        <taxon>Eukaryota</taxon>
        <taxon>Viridiplantae</taxon>
        <taxon>Streptophyta</taxon>
        <taxon>Embryophyta</taxon>
        <taxon>Tracheophyta</taxon>
        <taxon>Spermatophyta</taxon>
        <taxon>Magnoliopsida</taxon>
        <taxon>eudicotyledons</taxon>
        <taxon>Gunneridae</taxon>
        <taxon>Pentapetalae</taxon>
        <taxon>rosids</taxon>
        <taxon>malvids</taxon>
        <taxon>Brassicales</taxon>
        <taxon>Brassicaceae</taxon>
        <taxon>Brassiceae</taxon>
        <taxon>Brassica</taxon>
    </lineage>
</organism>
<proteinExistence type="predicted"/>
<accession>A0ABQ7YPT4</accession>
<protein>
    <submittedName>
        <fullName evidence="2">Uncharacterized protein</fullName>
    </submittedName>
</protein>
<name>A0ABQ7YPT4_BRANA</name>
<dbReference type="Proteomes" id="UP000824890">
    <property type="component" value="Unassembled WGS sequence"/>
</dbReference>
<evidence type="ECO:0000256" key="1">
    <source>
        <dbReference type="SAM" id="MobiDB-lite"/>
    </source>
</evidence>
<feature type="region of interest" description="Disordered" evidence="1">
    <location>
        <begin position="1"/>
        <end position="44"/>
    </location>
</feature>
<sequence length="157" mass="17032">MTLQSCPARSDKATARSDEAAARSDEAAARSDEAAARSNEATAKSDEAMAKSDYFAKALSGVSLPWVKMFNESPNLSTLIDVPLSYIPLIPLLYPQELRTWLALSPDMPGGSNAVKQMFTFALRSARKGIVTGNPVLDEKATSIAIWCVLQFINTYK</sequence>
<dbReference type="EMBL" id="JAGKQM010000017">
    <property type="protein sequence ID" value="KAH0869070.1"/>
    <property type="molecule type" value="Genomic_DNA"/>
</dbReference>
<reference evidence="2 3" key="1">
    <citation type="submission" date="2021-05" db="EMBL/GenBank/DDBJ databases">
        <title>Genome Assembly of Synthetic Allotetraploid Brassica napus Reveals Homoeologous Exchanges between Subgenomes.</title>
        <authorList>
            <person name="Davis J.T."/>
        </authorList>
    </citation>
    <scope>NUCLEOTIDE SEQUENCE [LARGE SCALE GENOMIC DNA]</scope>
    <source>
        <strain evidence="3">cv. Da-Ae</strain>
        <tissue evidence="2">Seedling</tissue>
    </source>
</reference>
<dbReference type="PANTHER" id="PTHR13448:SF13">
    <property type="entry name" value="(RAPE) HYPOTHETICAL PROTEIN"/>
    <property type="match status" value="1"/>
</dbReference>
<gene>
    <name evidence="2" type="ORF">HID58_076092</name>
</gene>
<evidence type="ECO:0000313" key="3">
    <source>
        <dbReference type="Proteomes" id="UP000824890"/>
    </source>
</evidence>
<keyword evidence="3" id="KW-1185">Reference proteome</keyword>
<evidence type="ECO:0000313" key="2">
    <source>
        <dbReference type="EMBL" id="KAH0869070.1"/>
    </source>
</evidence>
<feature type="compositionally biased region" description="Basic and acidic residues" evidence="1">
    <location>
        <begin position="9"/>
        <end position="35"/>
    </location>
</feature>